<reference evidence="2 3" key="1">
    <citation type="submission" date="2018-02" db="EMBL/GenBank/DDBJ databases">
        <title>Genome sequence of the basidiomycete white-rot fungus Phlebia centrifuga.</title>
        <authorList>
            <person name="Granchi Z."/>
            <person name="Peng M."/>
            <person name="de Vries R.P."/>
            <person name="Hilden K."/>
            <person name="Makela M.R."/>
            <person name="Grigoriev I."/>
            <person name="Riley R."/>
        </authorList>
    </citation>
    <scope>NUCLEOTIDE SEQUENCE [LARGE SCALE GENOMIC DNA]</scope>
    <source>
        <strain evidence="2 3">FBCC195</strain>
    </source>
</reference>
<feature type="compositionally biased region" description="Polar residues" evidence="1">
    <location>
        <begin position="351"/>
        <end position="364"/>
    </location>
</feature>
<dbReference type="EMBL" id="MLYV02000694">
    <property type="protein sequence ID" value="PSR79487.1"/>
    <property type="molecule type" value="Genomic_DNA"/>
</dbReference>
<dbReference type="AlphaFoldDB" id="A0A2R6NXQ7"/>
<dbReference type="Proteomes" id="UP000186601">
    <property type="component" value="Unassembled WGS sequence"/>
</dbReference>
<evidence type="ECO:0000313" key="3">
    <source>
        <dbReference type="Proteomes" id="UP000186601"/>
    </source>
</evidence>
<evidence type="ECO:0000256" key="1">
    <source>
        <dbReference type="SAM" id="MobiDB-lite"/>
    </source>
</evidence>
<dbReference type="OrthoDB" id="2803045at2759"/>
<sequence length="597" mass="63629">MVVFISVPLVRRRKARELRGLGQLDLESSMRSKSGWGFGSRKSSFRHHQETRAGPDALLPLLPEMSTFTWSDLRSHNTSAESIGGDMDVVDVYSFPTNNATTSHLNLKEGLIESGQELTDSLSVVGGPSGTAPKRGSARVPPSAKRSVTPPGLSSKASSSRETDESVVDQSSALFYARPNIPLVLPASDATLSNSSFYKPGIAMEPVLEQTVNSHSTSRSGSLQLPSPPASPPHTQLQRSKSHTRSQSQASTQQADWRFSTPRPRPSLSSTISAPNALPFRPTSSSTSTCSPRAVGQLPHSPPTSSLLSPHSLTNTFRSPLHRSNSQSTTSDIARYPSLTSQQPIPEGATWSPSARSRAGSTASERPARPQGARPRPVEMLREEGSESAVRSSGRRASMSAAPPAAFATSEDPTATDAHGSHRAYLRSSVSIQTPPTEVVHTPEGQTMSPSYFDPRYRHTLTAAAPPGTSGSPSSYSLSPSRRSSISQGTTTPLKSQPALVRRKDSPALRPIPVSTLMYSPPTSPPHYGSSSGFTAPSAYSQSRSRAASVASVAPSRDGSVYEGRSGRRHSVRSVLPSVDSLSPMDFEKFSEGGRNL</sequence>
<feature type="compositionally biased region" description="Low complexity" evidence="1">
    <location>
        <begin position="387"/>
        <end position="411"/>
    </location>
</feature>
<feature type="region of interest" description="Disordered" evidence="1">
    <location>
        <begin position="461"/>
        <end position="577"/>
    </location>
</feature>
<proteinExistence type="predicted"/>
<feature type="compositionally biased region" description="Basic and acidic residues" evidence="1">
    <location>
        <begin position="376"/>
        <end position="385"/>
    </location>
</feature>
<feature type="compositionally biased region" description="Low complexity" evidence="1">
    <location>
        <begin position="303"/>
        <end position="314"/>
    </location>
</feature>
<gene>
    <name evidence="2" type="ORF">PHLCEN_2v7012</name>
</gene>
<protein>
    <submittedName>
        <fullName evidence="2">Uncharacterized protein</fullName>
    </submittedName>
</protein>
<feature type="compositionally biased region" description="Polar residues" evidence="1">
    <location>
        <begin position="315"/>
        <end position="344"/>
    </location>
</feature>
<organism evidence="2 3">
    <name type="scientific">Hermanssonia centrifuga</name>
    <dbReference type="NCBI Taxonomy" id="98765"/>
    <lineage>
        <taxon>Eukaryota</taxon>
        <taxon>Fungi</taxon>
        <taxon>Dikarya</taxon>
        <taxon>Basidiomycota</taxon>
        <taxon>Agaricomycotina</taxon>
        <taxon>Agaricomycetes</taxon>
        <taxon>Polyporales</taxon>
        <taxon>Meruliaceae</taxon>
        <taxon>Hermanssonia</taxon>
    </lineage>
</organism>
<feature type="compositionally biased region" description="Low complexity" evidence="1">
    <location>
        <begin position="245"/>
        <end position="273"/>
    </location>
</feature>
<comment type="caution">
    <text evidence="2">The sequence shown here is derived from an EMBL/GenBank/DDBJ whole genome shotgun (WGS) entry which is preliminary data.</text>
</comment>
<name>A0A2R6NXQ7_9APHY</name>
<feature type="region of interest" description="Disordered" evidence="1">
    <location>
        <begin position="211"/>
        <end position="424"/>
    </location>
</feature>
<feature type="region of interest" description="Disordered" evidence="1">
    <location>
        <begin position="121"/>
        <end position="165"/>
    </location>
</feature>
<dbReference type="STRING" id="98765.A0A2R6NXQ7"/>
<feature type="compositionally biased region" description="Low complexity" evidence="1">
    <location>
        <begin position="536"/>
        <end position="556"/>
    </location>
</feature>
<keyword evidence="3" id="KW-1185">Reference proteome</keyword>
<accession>A0A2R6NXQ7</accession>
<evidence type="ECO:0000313" key="2">
    <source>
        <dbReference type="EMBL" id="PSR79487.1"/>
    </source>
</evidence>
<feature type="compositionally biased region" description="Low complexity" evidence="1">
    <location>
        <begin position="466"/>
        <end position="487"/>
    </location>
</feature>